<feature type="compositionally biased region" description="Polar residues" evidence="5">
    <location>
        <begin position="131"/>
        <end position="140"/>
    </location>
</feature>
<reference evidence="7 9" key="3">
    <citation type="submission" date="2020-04" db="EMBL/GenBank/DDBJ databases">
        <authorList>
            <person name="Hogendoorn C."/>
        </authorList>
    </citation>
    <scope>NUCLEOTIDE SEQUENCE [LARGE SCALE GENOMIC DNA]</scope>
    <source>
        <strain evidence="7">COOX1</strain>
    </source>
</reference>
<keyword evidence="4" id="KW-0472">Membrane</keyword>
<evidence type="ECO:0000256" key="1">
    <source>
        <dbReference type="ARBA" id="ARBA00004370"/>
    </source>
</evidence>
<gene>
    <name evidence="7" type="ORF">COOX1_2893</name>
    <name evidence="6" type="ORF">CVV65_13250</name>
</gene>
<comment type="subcellular location">
    <subcellularLocation>
        <location evidence="1">Membrane</location>
    </subcellularLocation>
</comment>
<evidence type="ECO:0000313" key="6">
    <source>
        <dbReference type="EMBL" id="ATY85775.1"/>
    </source>
</evidence>
<dbReference type="OrthoDB" id="9794828at2"/>
<dbReference type="InterPro" id="IPR036127">
    <property type="entry name" value="CcmE-like_sf"/>
</dbReference>
<keyword evidence="2" id="KW-0349">Heme</keyword>
<dbReference type="Gene3D" id="2.40.50.140">
    <property type="entry name" value="Nucleic acid-binding proteins"/>
    <property type="match status" value="1"/>
</dbReference>
<keyword evidence="3" id="KW-0201">Cytochrome c-type biogenesis</keyword>
<dbReference type="EMBL" id="LR792683">
    <property type="protein sequence ID" value="CAB3395401.1"/>
    <property type="molecule type" value="Genomic_DNA"/>
</dbReference>
<evidence type="ECO:0000256" key="2">
    <source>
        <dbReference type="ARBA" id="ARBA00022617"/>
    </source>
</evidence>
<protein>
    <submittedName>
        <fullName evidence="6">Cytochrome c biogenesis protein CcmE</fullName>
    </submittedName>
</protein>
<dbReference type="Proteomes" id="UP000231932">
    <property type="component" value="Chromosome"/>
</dbReference>
<dbReference type="Pfam" id="PF03100">
    <property type="entry name" value="CcmE"/>
    <property type="match status" value="1"/>
</dbReference>
<reference evidence="6" key="2">
    <citation type="journal article" date="2018" name="Genome Announc.">
        <title>Complete Genome Sequence of Kyrpidia sp. Strain EA-1, a Thermophilic Knallgas Bacterium, Isolated from the Azores.</title>
        <authorList>
            <person name="Reiner J.E."/>
            <person name="Lapp C.J."/>
            <person name="Bunk B."/>
            <person name="Sproer C."/>
            <person name="Overmann J."/>
            <person name="Gescher J."/>
        </authorList>
    </citation>
    <scope>NUCLEOTIDE SEQUENCE</scope>
    <source>
        <strain evidence="6">EA-1</strain>
    </source>
</reference>
<dbReference type="InterPro" id="IPR012340">
    <property type="entry name" value="NA-bd_OB-fold"/>
</dbReference>
<dbReference type="GO" id="GO:0017004">
    <property type="term" value="P:cytochrome complex assembly"/>
    <property type="evidence" value="ECO:0007669"/>
    <property type="project" value="UniProtKB-KW"/>
</dbReference>
<dbReference type="InterPro" id="IPR004329">
    <property type="entry name" value="CcmE"/>
</dbReference>
<dbReference type="AlphaFoldDB" id="A0A2K8N9J1"/>
<name>A0A2K8N9J1_9BACL</name>
<keyword evidence="2" id="KW-0408">Iron</keyword>
<evidence type="ECO:0000256" key="3">
    <source>
        <dbReference type="ARBA" id="ARBA00022748"/>
    </source>
</evidence>
<evidence type="ECO:0000313" key="7">
    <source>
        <dbReference type="EMBL" id="CAB3395401.1"/>
    </source>
</evidence>
<feature type="region of interest" description="Disordered" evidence="5">
    <location>
        <begin position="124"/>
        <end position="153"/>
    </location>
</feature>
<organism evidence="6 8">
    <name type="scientific">Kyrpidia spormannii</name>
    <dbReference type="NCBI Taxonomy" id="2055160"/>
    <lineage>
        <taxon>Bacteria</taxon>
        <taxon>Bacillati</taxon>
        <taxon>Bacillota</taxon>
        <taxon>Bacilli</taxon>
        <taxon>Bacillales</taxon>
        <taxon>Alicyclobacillaceae</taxon>
        <taxon>Kyrpidia</taxon>
    </lineage>
</organism>
<evidence type="ECO:0000256" key="4">
    <source>
        <dbReference type="ARBA" id="ARBA00023136"/>
    </source>
</evidence>
<reference evidence="8" key="1">
    <citation type="submission" date="2017-11" db="EMBL/GenBank/DDBJ databases">
        <title>Complete Genome Sequence of Kyrpidia sp. Strain EA-1, a thermophilic, hydrogen-oxidizing Bacterium, isolated from the Azores.</title>
        <authorList>
            <person name="Reiner J.E."/>
            <person name="Lapp C.J."/>
            <person name="Bunk B."/>
            <person name="Gescher J."/>
        </authorList>
    </citation>
    <scope>NUCLEOTIDE SEQUENCE [LARGE SCALE GENOMIC DNA]</scope>
    <source>
        <strain evidence="8">EA-1</strain>
    </source>
</reference>
<dbReference type="Proteomes" id="UP000502196">
    <property type="component" value="Chromosome"/>
</dbReference>
<accession>A0A2K8N9J1</accession>
<dbReference type="EMBL" id="CP024955">
    <property type="protein sequence ID" value="ATY85775.1"/>
    <property type="molecule type" value="Genomic_DNA"/>
</dbReference>
<evidence type="ECO:0000313" key="9">
    <source>
        <dbReference type="Proteomes" id="UP000502196"/>
    </source>
</evidence>
<dbReference type="KEGG" id="kyr:CVV65_13250"/>
<dbReference type="RefSeq" id="WP_100668533.1">
    <property type="nucleotide sequence ID" value="NZ_CP024955.1"/>
</dbReference>
<sequence>MSTRTKAVAALIVVLAVIGGLIWVGVTRAASYYLTVDEAAAKGQSLIGRSLKVSGNIAPDSVQWNPDTLTLAFRIQGTDPSHTMPVVYHGVKPSDFSNGWPVVAEGKLGSDGVLHADQLLVKCPSKYEAQQPEQPGSTPPGSAGQHPAGIPAQ</sequence>
<keyword evidence="8" id="KW-1185">Reference proteome</keyword>
<keyword evidence="2" id="KW-0479">Metal-binding</keyword>
<evidence type="ECO:0000256" key="5">
    <source>
        <dbReference type="SAM" id="MobiDB-lite"/>
    </source>
</evidence>
<proteinExistence type="predicted"/>
<dbReference type="GO" id="GO:0017003">
    <property type="term" value="P:protein-heme linkage"/>
    <property type="evidence" value="ECO:0007669"/>
    <property type="project" value="InterPro"/>
</dbReference>
<dbReference type="SUPFAM" id="SSF82093">
    <property type="entry name" value="Heme chaperone CcmE"/>
    <property type="match status" value="1"/>
</dbReference>
<evidence type="ECO:0000313" key="8">
    <source>
        <dbReference type="Proteomes" id="UP000231932"/>
    </source>
</evidence>
<dbReference type="GO" id="GO:0005886">
    <property type="term" value="C:plasma membrane"/>
    <property type="evidence" value="ECO:0007669"/>
    <property type="project" value="InterPro"/>
</dbReference>
<dbReference type="GO" id="GO:0020037">
    <property type="term" value="F:heme binding"/>
    <property type="evidence" value="ECO:0007669"/>
    <property type="project" value="InterPro"/>
</dbReference>